<evidence type="ECO:0008006" key="3">
    <source>
        <dbReference type="Google" id="ProtNLM"/>
    </source>
</evidence>
<evidence type="ECO:0000313" key="2">
    <source>
        <dbReference type="Proteomes" id="UP000233526"/>
    </source>
</evidence>
<dbReference type="Proteomes" id="UP000233526">
    <property type="component" value="Unassembled WGS sequence"/>
</dbReference>
<dbReference type="Gene3D" id="1.20.58.760">
    <property type="entry name" value="Peptidase M41"/>
    <property type="match status" value="1"/>
</dbReference>
<proteinExistence type="predicted"/>
<dbReference type="GO" id="GO:0006508">
    <property type="term" value="P:proteolysis"/>
    <property type="evidence" value="ECO:0007669"/>
    <property type="project" value="InterPro"/>
</dbReference>
<dbReference type="AlphaFoldDB" id="A0A2N3J8S7"/>
<dbReference type="RefSeq" id="WP_101315142.1">
    <property type="nucleotide sequence ID" value="NZ_CAWNSS010000001.1"/>
</dbReference>
<sequence length="161" mass="17703">MEIKREAAYHEAAHAVLASISKYHAIIGDINLLSYGAGEIYISLSRSKCATGGKPQDPSAQKDKEVARDFATVLCAGFVGEQIASERDSTLTPNPECAKKDHALIEQQLQIASLSKKYDLYQSQARKLLEKHWDTVERVAMYLFANRSATPHQVATIIGAI</sequence>
<gene>
    <name evidence="1" type="ORF">AOX56_00020</name>
</gene>
<dbReference type="GO" id="GO:0005524">
    <property type="term" value="F:ATP binding"/>
    <property type="evidence" value="ECO:0007669"/>
    <property type="project" value="InterPro"/>
</dbReference>
<dbReference type="SUPFAM" id="SSF140990">
    <property type="entry name" value="FtsH protease domain-like"/>
    <property type="match status" value="1"/>
</dbReference>
<organism evidence="1 2">
    <name type="scientific">Aeromonas sobria</name>
    <dbReference type="NCBI Taxonomy" id="646"/>
    <lineage>
        <taxon>Bacteria</taxon>
        <taxon>Pseudomonadati</taxon>
        <taxon>Pseudomonadota</taxon>
        <taxon>Gammaproteobacteria</taxon>
        <taxon>Aeromonadales</taxon>
        <taxon>Aeromonadaceae</taxon>
        <taxon>Aeromonas</taxon>
    </lineage>
</organism>
<evidence type="ECO:0000313" key="1">
    <source>
        <dbReference type="EMBL" id="PKQ82947.1"/>
    </source>
</evidence>
<dbReference type="GO" id="GO:0004222">
    <property type="term" value="F:metalloendopeptidase activity"/>
    <property type="evidence" value="ECO:0007669"/>
    <property type="project" value="InterPro"/>
</dbReference>
<dbReference type="EMBL" id="LJZX01000001">
    <property type="protein sequence ID" value="PKQ82947.1"/>
    <property type="molecule type" value="Genomic_DNA"/>
</dbReference>
<protein>
    <recommendedName>
        <fullName evidence="3">Peptidase M41 domain-containing protein</fullName>
    </recommendedName>
</protein>
<dbReference type="InterPro" id="IPR037219">
    <property type="entry name" value="Peptidase_M41-like"/>
</dbReference>
<comment type="caution">
    <text evidence="1">The sequence shown here is derived from an EMBL/GenBank/DDBJ whole genome shotgun (WGS) entry which is preliminary data.</text>
</comment>
<name>A0A2N3J8S7_AERSO</name>
<accession>A0A2N3J8S7</accession>
<reference evidence="1 2" key="1">
    <citation type="journal article" date="2017" name="Front. Microbiol.">
        <title>Strong Genomic and Phenotypic Heterogeneity in the Aeromonas sobria Species Complex.</title>
        <authorList>
            <person name="Gauthier J."/>
            <person name="Vincent A.T."/>
            <person name="Charette S.J."/>
            <person name="Derome N."/>
        </authorList>
    </citation>
    <scope>NUCLEOTIDE SEQUENCE [LARGE SCALE GENOMIC DNA]</scope>
    <source>
        <strain evidence="1 2">JF2635</strain>
    </source>
</reference>
<dbReference type="GO" id="GO:0004176">
    <property type="term" value="F:ATP-dependent peptidase activity"/>
    <property type="evidence" value="ECO:0007669"/>
    <property type="project" value="InterPro"/>
</dbReference>